<dbReference type="Proteomes" id="UP000565286">
    <property type="component" value="Unassembled WGS sequence"/>
</dbReference>
<feature type="domain" description="HTH tetR-type" evidence="5">
    <location>
        <begin position="15"/>
        <end position="75"/>
    </location>
</feature>
<dbReference type="PRINTS" id="PR00455">
    <property type="entry name" value="HTHTETR"/>
</dbReference>
<dbReference type="PANTHER" id="PTHR30055:SF151">
    <property type="entry name" value="TRANSCRIPTIONAL REGULATORY PROTEIN"/>
    <property type="match status" value="1"/>
</dbReference>
<dbReference type="GO" id="GO:0003700">
    <property type="term" value="F:DNA-binding transcription factor activity"/>
    <property type="evidence" value="ECO:0007669"/>
    <property type="project" value="TreeGrafter"/>
</dbReference>
<dbReference type="Pfam" id="PF17935">
    <property type="entry name" value="TetR_C_27"/>
    <property type="match status" value="1"/>
</dbReference>
<dbReference type="EMBL" id="JACIDV010000001">
    <property type="protein sequence ID" value="MBB3944105.1"/>
    <property type="molecule type" value="Genomic_DNA"/>
</dbReference>
<comment type="caution">
    <text evidence="6">The sequence shown here is derived from an EMBL/GenBank/DDBJ whole genome shotgun (WGS) entry which is preliminary data.</text>
</comment>
<gene>
    <name evidence="6" type="ORF">GGQ73_000028</name>
</gene>
<feature type="DNA-binding region" description="H-T-H motif" evidence="4">
    <location>
        <begin position="38"/>
        <end position="57"/>
    </location>
</feature>
<reference evidence="6 7" key="1">
    <citation type="submission" date="2020-08" db="EMBL/GenBank/DDBJ databases">
        <title>Genomic Encyclopedia of Type Strains, Phase IV (KMG-IV): sequencing the most valuable type-strain genomes for metagenomic binning, comparative biology and taxonomic classification.</title>
        <authorList>
            <person name="Goeker M."/>
        </authorList>
    </citation>
    <scope>NUCLEOTIDE SEQUENCE [LARGE SCALE GENOMIC DNA]</scope>
    <source>
        <strain evidence="6 7">DSM 26438</strain>
    </source>
</reference>
<dbReference type="SUPFAM" id="SSF46689">
    <property type="entry name" value="Homeodomain-like"/>
    <property type="match status" value="1"/>
</dbReference>
<evidence type="ECO:0000313" key="7">
    <source>
        <dbReference type="Proteomes" id="UP000565286"/>
    </source>
</evidence>
<protein>
    <submittedName>
        <fullName evidence="6">AcrR family transcriptional regulator</fullName>
    </submittedName>
</protein>
<dbReference type="InterPro" id="IPR009057">
    <property type="entry name" value="Homeodomain-like_sf"/>
</dbReference>
<keyword evidence="3" id="KW-0804">Transcription</keyword>
<evidence type="ECO:0000256" key="3">
    <source>
        <dbReference type="ARBA" id="ARBA00023163"/>
    </source>
</evidence>
<evidence type="ECO:0000313" key="6">
    <source>
        <dbReference type="EMBL" id="MBB3944105.1"/>
    </source>
</evidence>
<dbReference type="GO" id="GO:0000976">
    <property type="term" value="F:transcription cis-regulatory region binding"/>
    <property type="evidence" value="ECO:0007669"/>
    <property type="project" value="TreeGrafter"/>
</dbReference>
<dbReference type="PANTHER" id="PTHR30055">
    <property type="entry name" value="HTH-TYPE TRANSCRIPTIONAL REGULATOR RUTR"/>
    <property type="match status" value="1"/>
</dbReference>
<dbReference type="AlphaFoldDB" id="A0A7W6FZY4"/>
<name>A0A7W6FZY4_9HYPH</name>
<dbReference type="InterPro" id="IPR001647">
    <property type="entry name" value="HTH_TetR"/>
</dbReference>
<dbReference type="Pfam" id="PF00440">
    <property type="entry name" value="TetR_N"/>
    <property type="match status" value="1"/>
</dbReference>
<evidence type="ECO:0000256" key="4">
    <source>
        <dbReference type="PROSITE-ProRule" id="PRU00335"/>
    </source>
</evidence>
<dbReference type="RefSeq" id="WP_183893002.1">
    <property type="nucleotide sequence ID" value="NZ_JACIDV010000001.1"/>
</dbReference>
<evidence type="ECO:0000256" key="2">
    <source>
        <dbReference type="ARBA" id="ARBA00023125"/>
    </source>
</evidence>
<evidence type="ECO:0000256" key="1">
    <source>
        <dbReference type="ARBA" id="ARBA00023015"/>
    </source>
</evidence>
<evidence type="ECO:0000259" key="5">
    <source>
        <dbReference type="PROSITE" id="PS50977"/>
    </source>
</evidence>
<keyword evidence="2 4" id="KW-0238">DNA-binding</keyword>
<dbReference type="InterPro" id="IPR036271">
    <property type="entry name" value="Tet_transcr_reg_TetR-rel_C_sf"/>
</dbReference>
<sequence>MPHRALEKTAEDPREENISRILDAAERAFRHFGYGKTTVADIASDLGMSTANIYRFFASKVEIHQAVCSRMLGECKARAHDVRDMPLSAEHRLRLYVKAHHEWTVETMLDEAKVHEMIVVAIERDWDVIEKHIDYIQDIIADIIRDGIEAGEFPQQDPRVASQCFGAATVTLCHPQMVAQCRSKDNRAPVDDLIGFAIGALKTTSFRQDDSI</sequence>
<organism evidence="6 7">
    <name type="scientific">Rhizobium skierniewicense</name>
    <dbReference type="NCBI Taxonomy" id="984260"/>
    <lineage>
        <taxon>Bacteria</taxon>
        <taxon>Pseudomonadati</taxon>
        <taxon>Pseudomonadota</taxon>
        <taxon>Alphaproteobacteria</taxon>
        <taxon>Hyphomicrobiales</taxon>
        <taxon>Rhizobiaceae</taxon>
        <taxon>Rhizobium/Agrobacterium group</taxon>
        <taxon>Rhizobium</taxon>
    </lineage>
</organism>
<keyword evidence="7" id="KW-1185">Reference proteome</keyword>
<dbReference type="PROSITE" id="PS50977">
    <property type="entry name" value="HTH_TETR_2"/>
    <property type="match status" value="1"/>
</dbReference>
<dbReference type="SUPFAM" id="SSF48498">
    <property type="entry name" value="Tetracyclin repressor-like, C-terminal domain"/>
    <property type="match status" value="1"/>
</dbReference>
<dbReference type="InterPro" id="IPR041478">
    <property type="entry name" value="TetR_C_27"/>
</dbReference>
<keyword evidence="1" id="KW-0805">Transcription regulation</keyword>
<proteinExistence type="predicted"/>
<dbReference type="Gene3D" id="1.10.357.10">
    <property type="entry name" value="Tetracycline Repressor, domain 2"/>
    <property type="match status" value="1"/>
</dbReference>
<dbReference type="Gene3D" id="1.10.10.60">
    <property type="entry name" value="Homeodomain-like"/>
    <property type="match status" value="1"/>
</dbReference>
<accession>A0A7W6FZY4</accession>
<dbReference type="InterPro" id="IPR050109">
    <property type="entry name" value="HTH-type_TetR-like_transc_reg"/>
</dbReference>